<evidence type="ECO:0000313" key="2">
    <source>
        <dbReference type="Proteomes" id="UP000887013"/>
    </source>
</evidence>
<reference evidence="1" key="1">
    <citation type="submission" date="2020-08" db="EMBL/GenBank/DDBJ databases">
        <title>Multicomponent nature underlies the extraordinary mechanical properties of spider dragline silk.</title>
        <authorList>
            <person name="Kono N."/>
            <person name="Nakamura H."/>
            <person name="Mori M."/>
            <person name="Yoshida Y."/>
            <person name="Ohtoshi R."/>
            <person name="Malay A.D."/>
            <person name="Moran D.A.P."/>
            <person name="Tomita M."/>
            <person name="Numata K."/>
            <person name="Arakawa K."/>
        </authorList>
    </citation>
    <scope>NUCLEOTIDE SEQUENCE</scope>
</reference>
<dbReference type="AlphaFoldDB" id="A0A8X6U575"/>
<proteinExistence type="predicted"/>
<dbReference type="EMBL" id="BMAW01118417">
    <property type="protein sequence ID" value="GFT79575.1"/>
    <property type="molecule type" value="Genomic_DNA"/>
</dbReference>
<gene>
    <name evidence="1" type="ORF">NPIL_69751</name>
</gene>
<sequence length="52" mass="5976">MDQISSHCTSWFTLKKDIEAIFSQHTYGTTLRVPSEVVASDSIDQIFNQRSR</sequence>
<comment type="caution">
    <text evidence="1">The sequence shown here is derived from an EMBL/GenBank/DDBJ whole genome shotgun (WGS) entry which is preliminary data.</text>
</comment>
<keyword evidence="2" id="KW-1185">Reference proteome</keyword>
<dbReference type="Proteomes" id="UP000887013">
    <property type="component" value="Unassembled WGS sequence"/>
</dbReference>
<feature type="non-terminal residue" evidence="1">
    <location>
        <position position="52"/>
    </location>
</feature>
<protein>
    <submittedName>
        <fullName evidence="1">Uncharacterized protein</fullName>
    </submittedName>
</protein>
<evidence type="ECO:0000313" key="1">
    <source>
        <dbReference type="EMBL" id="GFT79575.1"/>
    </source>
</evidence>
<organism evidence="1 2">
    <name type="scientific">Nephila pilipes</name>
    <name type="common">Giant wood spider</name>
    <name type="synonym">Nephila maculata</name>
    <dbReference type="NCBI Taxonomy" id="299642"/>
    <lineage>
        <taxon>Eukaryota</taxon>
        <taxon>Metazoa</taxon>
        <taxon>Ecdysozoa</taxon>
        <taxon>Arthropoda</taxon>
        <taxon>Chelicerata</taxon>
        <taxon>Arachnida</taxon>
        <taxon>Araneae</taxon>
        <taxon>Araneomorphae</taxon>
        <taxon>Entelegynae</taxon>
        <taxon>Araneoidea</taxon>
        <taxon>Nephilidae</taxon>
        <taxon>Nephila</taxon>
    </lineage>
</organism>
<accession>A0A8X6U575</accession>
<name>A0A8X6U575_NEPPI</name>